<dbReference type="EMBL" id="JBHSDU010000014">
    <property type="protein sequence ID" value="MFC4312847.1"/>
    <property type="molecule type" value="Genomic_DNA"/>
</dbReference>
<dbReference type="PANTHER" id="PTHR11019">
    <property type="entry name" value="HTH-TYPE TRANSCRIPTIONAL REGULATOR NIMR"/>
    <property type="match status" value="1"/>
</dbReference>
<dbReference type="InterPro" id="IPR011051">
    <property type="entry name" value="RmlC_Cupin_sf"/>
</dbReference>
<proteinExistence type="predicted"/>
<reference evidence="6" key="1">
    <citation type="journal article" date="2019" name="Int. J. Syst. Evol. Microbiol.">
        <title>The Global Catalogue of Microorganisms (GCM) 10K type strain sequencing project: providing services to taxonomists for standard genome sequencing and annotation.</title>
        <authorList>
            <consortium name="The Broad Institute Genomics Platform"/>
            <consortium name="The Broad Institute Genome Sequencing Center for Infectious Disease"/>
            <person name="Wu L."/>
            <person name="Ma J."/>
        </authorList>
    </citation>
    <scope>NUCLEOTIDE SEQUENCE [LARGE SCALE GENOMIC DNA]</scope>
    <source>
        <strain evidence="6">CGMCC 1.10759</strain>
    </source>
</reference>
<dbReference type="InterPro" id="IPR018060">
    <property type="entry name" value="HTH_AraC"/>
</dbReference>
<gene>
    <name evidence="5" type="ORF">ACFPN2_27425</name>
</gene>
<evidence type="ECO:0000256" key="2">
    <source>
        <dbReference type="ARBA" id="ARBA00023125"/>
    </source>
</evidence>
<dbReference type="SUPFAM" id="SSF51182">
    <property type="entry name" value="RmlC-like cupins"/>
    <property type="match status" value="1"/>
</dbReference>
<keyword evidence="2" id="KW-0238">DNA-binding</keyword>
<dbReference type="RefSeq" id="WP_380602588.1">
    <property type="nucleotide sequence ID" value="NZ_JBHSDU010000014.1"/>
</dbReference>
<organism evidence="5 6">
    <name type="scientific">Steroidobacter flavus</name>
    <dbReference type="NCBI Taxonomy" id="1842136"/>
    <lineage>
        <taxon>Bacteria</taxon>
        <taxon>Pseudomonadati</taxon>
        <taxon>Pseudomonadota</taxon>
        <taxon>Gammaproteobacteria</taxon>
        <taxon>Steroidobacterales</taxon>
        <taxon>Steroidobacteraceae</taxon>
        <taxon>Steroidobacter</taxon>
    </lineage>
</organism>
<dbReference type="CDD" id="cd06124">
    <property type="entry name" value="cupin_NimR-like_N"/>
    <property type="match status" value="1"/>
</dbReference>
<sequence length="272" mass="29948">MSTGIEGSALALVRKLEESPEAIVAFSRDYPAGYLIARHQHDRAQLIHASSGIMRVDTPNGIWVVPPMRAIWVPPQVPHEIRANSAVKMRTLFLRPDARSGLPAECCVIEVTSLLRELILRMVALAEAEPRVAPSVHLTELILSEIREIGTLPLHIPMPADTRVRRICQAILQDPSDCRTSAEWGETVGASSRTLERLFHKETGITFGSWRRQARLLAAMTQLAAGRPVANVAGDLGYDSPSAFTAMFKRVLGHPPSQFCPSLTQRELPTGR</sequence>
<evidence type="ECO:0000259" key="4">
    <source>
        <dbReference type="PROSITE" id="PS01124"/>
    </source>
</evidence>
<dbReference type="Pfam" id="PF12833">
    <property type="entry name" value="HTH_18"/>
    <property type="match status" value="1"/>
</dbReference>
<feature type="domain" description="HTH araC/xylS-type" evidence="4">
    <location>
        <begin position="165"/>
        <end position="262"/>
    </location>
</feature>
<keyword evidence="6" id="KW-1185">Reference proteome</keyword>
<dbReference type="SUPFAM" id="SSF46689">
    <property type="entry name" value="Homeodomain-like"/>
    <property type="match status" value="1"/>
</dbReference>
<dbReference type="Gene3D" id="2.60.120.10">
    <property type="entry name" value="Jelly Rolls"/>
    <property type="match status" value="1"/>
</dbReference>
<keyword evidence="3" id="KW-0804">Transcription</keyword>
<dbReference type="Proteomes" id="UP001595904">
    <property type="component" value="Unassembled WGS sequence"/>
</dbReference>
<accession>A0ABV8SZE2</accession>
<comment type="caution">
    <text evidence="5">The sequence shown here is derived from an EMBL/GenBank/DDBJ whole genome shotgun (WGS) entry which is preliminary data.</text>
</comment>
<dbReference type="SMART" id="SM00342">
    <property type="entry name" value="HTH_ARAC"/>
    <property type="match status" value="1"/>
</dbReference>
<evidence type="ECO:0000256" key="3">
    <source>
        <dbReference type="ARBA" id="ARBA00023163"/>
    </source>
</evidence>
<dbReference type="Pfam" id="PF02311">
    <property type="entry name" value="AraC_binding"/>
    <property type="match status" value="1"/>
</dbReference>
<dbReference type="PANTHER" id="PTHR11019:SF159">
    <property type="entry name" value="TRANSCRIPTIONAL REGULATOR-RELATED"/>
    <property type="match status" value="1"/>
</dbReference>
<dbReference type="InterPro" id="IPR003313">
    <property type="entry name" value="AraC-bd"/>
</dbReference>
<evidence type="ECO:0000256" key="1">
    <source>
        <dbReference type="ARBA" id="ARBA00023015"/>
    </source>
</evidence>
<name>A0ABV8SZE2_9GAMM</name>
<dbReference type="InterPro" id="IPR014710">
    <property type="entry name" value="RmlC-like_jellyroll"/>
</dbReference>
<dbReference type="PROSITE" id="PS01124">
    <property type="entry name" value="HTH_ARAC_FAMILY_2"/>
    <property type="match status" value="1"/>
</dbReference>
<evidence type="ECO:0000313" key="6">
    <source>
        <dbReference type="Proteomes" id="UP001595904"/>
    </source>
</evidence>
<evidence type="ECO:0000313" key="5">
    <source>
        <dbReference type="EMBL" id="MFC4312847.1"/>
    </source>
</evidence>
<dbReference type="InterPro" id="IPR009057">
    <property type="entry name" value="Homeodomain-like_sf"/>
</dbReference>
<keyword evidence="1" id="KW-0805">Transcription regulation</keyword>
<dbReference type="Gene3D" id="1.10.10.60">
    <property type="entry name" value="Homeodomain-like"/>
    <property type="match status" value="1"/>
</dbReference>
<protein>
    <submittedName>
        <fullName evidence="5">AraC family transcriptional regulator</fullName>
    </submittedName>
</protein>